<comment type="cofactor">
    <cofactor evidence="1">
        <name>Zn(2+)</name>
        <dbReference type="ChEBI" id="CHEBI:29105"/>
    </cofactor>
</comment>
<proteinExistence type="predicted"/>
<evidence type="ECO:0000313" key="3">
    <source>
        <dbReference type="EMBL" id="GLC28763.1"/>
    </source>
</evidence>
<dbReference type="SUPFAM" id="SSF51338">
    <property type="entry name" value="Composite domain of metallo-dependent hydrolases"/>
    <property type="match status" value="1"/>
</dbReference>
<dbReference type="PANTHER" id="PTHR11647">
    <property type="entry name" value="HYDRANTOINASE/DIHYDROPYRIMIDINASE FAMILY MEMBER"/>
    <property type="match status" value="1"/>
</dbReference>
<dbReference type="InterPro" id="IPR011059">
    <property type="entry name" value="Metal-dep_hydrolase_composite"/>
</dbReference>
<sequence length="428" mass="48790">MQGGVIIKKLIKNGIIVNYDCILKGDILIDNSEIIKVDKNIESNCEDIVDAKGNYVFPGLIDAHTHPGLPEDLGFKKDTDDFYTETKAALKGGTTTIFDFAEQKKGERLLDALEKRKSRYKNSSGCKYEFHVAVTSVGKDTYEQLREIKDAGINSIKIYTTYDMKLKHEEILTLFDYCAKLNITALIHCEEDSIIRYSSKNTSFPMTRPKEAEENMVNTVINFSRLTGCRVYICHVSSKDSMELIKRAKEDGLPIIMETCPQYLIFDDSIYNIEQKERTKYILSPPFREVSHKEPLIKACLDGTVDLISTDHCAFLFKEHKEKYCLNLEKAAKGMPGIQLRSSIIYNLLVVNYGLDIKDYVKLLSYNPAKIFGLKDRGYIKPGMKADLVIWSNEKFKVNMRDIIEGTDYSPYEGFELIGKPLYTNIAL</sequence>
<evidence type="ECO:0000313" key="4">
    <source>
        <dbReference type="Proteomes" id="UP001208567"/>
    </source>
</evidence>
<accession>A0ABQ5N0N9</accession>
<dbReference type="SUPFAM" id="SSF51556">
    <property type="entry name" value="Metallo-dependent hydrolases"/>
    <property type="match status" value="1"/>
</dbReference>
<evidence type="ECO:0000259" key="2">
    <source>
        <dbReference type="Pfam" id="PF01979"/>
    </source>
</evidence>
<comment type="caution">
    <text evidence="3">The sequence shown here is derived from an EMBL/GenBank/DDBJ whole genome shotgun (WGS) entry which is preliminary data.</text>
</comment>
<feature type="domain" description="Amidohydrolase-related" evidence="2">
    <location>
        <begin position="55"/>
        <end position="393"/>
    </location>
</feature>
<name>A0ABQ5N0N9_9CLOT</name>
<dbReference type="InterPro" id="IPR032466">
    <property type="entry name" value="Metal_Hydrolase"/>
</dbReference>
<dbReference type="Gene3D" id="3.20.20.140">
    <property type="entry name" value="Metal-dependent hydrolases"/>
    <property type="match status" value="1"/>
</dbReference>
<gene>
    <name evidence="3" type="ORF">bsdE14_01730</name>
</gene>
<dbReference type="PANTHER" id="PTHR11647:SF1">
    <property type="entry name" value="COLLAPSIN RESPONSE MEDIATOR PROTEIN"/>
    <property type="match status" value="1"/>
</dbReference>
<dbReference type="InterPro" id="IPR050378">
    <property type="entry name" value="Metallo-dep_Hydrolases_sf"/>
</dbReference>
<dbReference type="Proteomes" id="UP001208567">
    <property type="component" value="Unassembled WGS sequence"/>
</dbReference>
<reference evidence="3 4" key="1">
    <citation type="journal article" date="2024" name="Int. J. Syst. Evol. Microbiol.">
        <title>Clostridium omnivorum sp. nov., isolated from anoxic soil under the treatment of reductive soil disinfestation.</title>
        <authorList>
            <person name="Ueki A."/>
            <person name="Tonouchi A."/>
            <person name="Kaku N."/>
            <person name="Honma S."/>
            <person name="Ueki K."/>
        </authorList>
    </citation>
    <scope>NUCLEOTIDE SEQUENCE [LARGE SCALE GENOMIC DNA]</scope>
    <source>
        <strain evidence="3 4">E14</strain>
    </source>
</reference>
<keyword evidence="4" id="KW-1185">Reference proteome</keyword>
<dbReference type="InterPro" id="IPR006680">
    <property type="entry name" value="Amidohydro-rel"/>
</dbReference>
<dbReference type="Gene3D" id="2.30.40.10">
    <property type="entry name" value="Urease, subunit C, domain 1"/>
    <property type="match status" value="1"/>
</dbReference>
<dbReference type="EMBL" id="BRXR01000001">
    <property type="protein sequence ID" value="GLC28763.1"/>
    <property type="molecule type" value="Genomic_DNA"/>
</dbReference>
<evidence type="ECO:0000256" key="1">
    <source>
        <dbReference type="ARBA" id="ARBA00001947"/>
    </source>
</evidence>
<protein>
    <submittedName>
        <fullName evidence="3">Dihydropyrimidinase</fullName>
    </submittedName>
</protein>
<organism evidence="3 4">
    <name type="scientific">Clostridium omnivorum</name>
    <dbReference type="NCBI Taxonomy" id="1604902"/>
    <lineage>
        <taxon>Bacteria</taxon>
        <taxon>Bacillati</taxon>
        <taxon>Bacillota</taxon>
        <taxon>Clostridia</taxon>
        <taxon>Eubacteriales</taxon>
        <taxon>Clostridiaceae</taxon>
        <taxon>Clostridium</taxon>
    </lineage>
</organism>
<dbReference type="Pfam" id="PF01979">
    <property type="entry name" value="Amidohydro_1"/>
    <property type="match status" value="1"/>
</dbReference>